<evidence type="ECO:0000259" key="14">
    <source>
        <dbReference type="Pfam" id="PF02737"/>
    </source>
</evidence>
<evidence type="ECO:0000256" key="2">
    <source>
        <dbReference type="ARBA" id="ARBA00005005"/>
    </source>
</evidence>
<dbReference type="Gene3D" id="3.90.226.10">
    <property type="entry name" value="2-enoyl-CoA Hydratase, Chain A, domain 1"/>
    <property type="match status" value="1"/>
</dbReference>
<dbReference type="SUPFAM" id="SSF48179">
    <property type="entry name" value="6-phosphogluconate dehydrogenase C-terminal domain-like"/>
    <property type="match status" value="2"/>
</dbReference>
<proteinExistence type="predicted"/>
<dbReference type="GO" id="GO:0003857">
    <property type="term" value="F:(3S)-3-hydroxyacyl-CoA dehydrogenase (NAD+) activity"/>
    <property type="evidence" value="ECO:0007669"/>
    <property type="project" value="UniProtKB-EC"/>
</dbReference>
<evidence type="ECO:0000256" key="3">
    <source>
        <dbReference type="ARBA" id="ARBA00022832"/>
    </source>
</evidence>
<comment type="pathway">
    <text evidence="2">Lipid metabolism; fatty acid beta-oxidation.</text>
</comment>
<evidence type="ECO:0000256" key="10">
    <source>
        <dbReference type="ARBA" id="ARBA00023239"/>
    </source>
</evidence>
<evidence type="ECO:0000256" key="9">
    <source>
        <dbReference type="ARBA" id="ARBA00023235"/>
    </source>
</evidence>
<dbReference type="FunFam" id="3.40.50.720:FF:000009">
    <property type="entry name" value="Fatty oxidation complex, alpha subunit"/>
    <property type="match status" value="1"/>
</dbReference>
<dbReference type="InterPro" id="IPR036291">
    <property type="entry name" value="NAD(P)-bd_dom_sf"/>
</dbReference>
<dbReference type="SUPFAM" id="SSF51735">
    <property type="entry name" value="NAD(P)-binding Rossmann-fold domains"/>
    <property type="match status" value="1"/>
</dbReference>
<sequence length="710" mass="76443">MSNAASSHTPFTRHGRVAVITWSNPPVNGISFALRQHVTAGLDAALADADIDAIVLTGDGRMFSGGADIREFNTPRSTAEPTTPQLIMRIENCAKPVVAAIHGSALGGGLELALGCHWRVALSDVSVALPEVKLGLLPGGGGTQRLPRLIGVPKALDWIVTGRTIPAPDAREAGVLDALFDTDLIGNAVAFASKLDNTTGLRATGKLPVRVPADAADLFGKAREHARKTARGMDAPLQCIACVEESTRSTLEEGLRFERSRFMELVNGTQSKAIRHLFFAEREAAKPPRDAQDATLRDVRRVGVIGAGTMGTGIAMAFANAGYPVTLVEVADANLQKGLSTIQRNYDATVNKGRLAAEVAQARIDRIHGTTDMRQLADMDLVIEAAFEDIAVKHGLFRQLDQIVRQGAILATNTSRLDINDIAAVTTRPQDVVGLHFFSPANVMKLLEIVRGSATAADVLATVLHVAKKIGKVPAVVGVCDGFVGNRMVSPYTREAHFLLEEGATPQQVDQALERFGLAMGPLRMGDMAGLDISWAARKRLAPTRPRHIRYCHIADRLCESGRLGQKTGAGFYRYEAGSRAPIPDPKVEEIINACAAESGITRRAITDEEIIERTMYALVNEAARILEDGVAQRGSDIDVIYVNGYSFPAVRGGPLFHADTVGLPRVLERIREFHRVHGELWTPAPLLERLVAEGRPISTYEVPAAMRTA</sequence>
<dbReference type="InterPro" id="IPR029045">
    <property type="entry name" value="ClpP/crotonase-like_dom_sf"/>
</dbReference>
<keyword evidence="9 15" id="KW-0413">Isomerase</keyword>
<dbReference type="InterPro" id="IPR001753">
    <property type="entry name" value="Enoyl-CoA_hydra/iso"/>
</dbReference>
<keyword evidence="6" id="KW-0520">NAD</keyword>
<gene>
    <name evidence="15" type="ORF">H9K76_07940</name>
</gene>
<reference evidence="15 16" key="1">
    <citation type="submission" date="2020-08" db="EMBL/GenBank/DDBJ databases">
        <title>Genome sequence of Diaphorobacter ruginosibacter DSM 27467T.</title>
        <authorList>
            <person name="Hyun D.-W."/>
            <person name="Bae J.-W."/>
        </authorList>
    </citation>
    <scope>NUCLEOTIDE SEQUENCE [LARGE SCALE GENOMIC DNA]</scope>
    <source>
        <strain evidence="15 16">DSM 27467</strain>
    </source>
</reference>
<dbReference type="PANTHER" id="PTHR23309:SF51">
    <property type="entry name" value="3-HYDROXYACYL-COA DEHYDROGENASE-RELATED"/>
    <property type="match status" value="1"/>
</dbReference>
<evidence type="ECO:0000256" key="4">
    <source>
        <dbReference type="ARBA" id="ARBA00022963"/>
    </source>
</evidence>
<protein>
    <submittedName>
        <fullName evidence="15">Enoyl-CoA hydratase/isomerase family protein</fullName>
    </submittedName>
</protein>
<feature type="domain" description="3-hydroxyacyl-CoA dehydrogenase C-terminal" evidence="13">
    <location>
        <begin position="482"/>
        <end position="575"/>
    </location>
</feature>
<dbReference type="Proteomes" id="UP000515811">
    <property type="component" value="Chromosome"/>
</dbReference>
<evidence type="ECO:0000256" key="11">
    <source>
        <dbReference type="ARBA" id="ARBA00023268"/>
    </source>
</evidence>
<feature type="domain" description="3-hydroxyacyl-CoA dehydrogenase NAD binding" evidence="14">
    <location>
        <begin position="302"/>
        <end position="478"/>
    </location>
</feature>
<dbReference type="PANTHER" id="PTHR23309">
    <property type="entry name" value="3-HYDROXYACYL-COA DEHYROGENASE"/>
    <property type="match status" value="1"/>
</dbReference>
<evidence type="ECO:0000256" key="8">
    <source>
        <dbReference type="ARBA" id="ARBA00023140"/>
    </source>
</evidence>
<name>A0A7G9RT10_9BURK</name>
<dbReference type="InterPro" id="IPR006108">
    <property type="entry name" value="3HC_DH_C"/>
</dbReference>
<keyword evidence="10" id="KW-0456">Lyase</keyword>
<keyword evidence="8" id="KW-0576">Peroxisome</keyword>
<dbReference type="GO" id="GO:0004300">
    <property type="term" value="F:enoyl-CoA hydratase activity"/>
    <property type="evidence" value="ECO:0007669"/>
    <property type="project" value="UniProtKB-ARBA"/>
</dbReference>
<dbReference type="Gene3D" id="1.10.1040.50">
    <property type="match status" value="1"/>
</dbReference>
<dbReference type="InterPro" id="IPR006176">
    <property type="entry name" value="3-OHacyl-CoA_DH_NAD-bd"/>
</dbReference>
<dbReference type="Gene3D" id="3.40.50.720">
    <property type="entry name" value="NAD(P)-binding Rossmann-like Domain"/>
    <property type="match status" value="1"/>
</dbReference>
<dbReference type="CDD" id="cd06558">
    <property type="entry name" value="crotonase-like"/>
    <property type="match status" value="1"/>
</dbReference>
<evidence type="ECO:0000313" key="15">
    <source>
        <dbReference type="EMBL" id="QNN58735.1"/>
    </source>
</evidence>
<dbReference type="Pfam" id="PF02737">
    <property type="entry name" value="3HCDH_N"/>
    <property type="match status" value="1"/>
</dbReference>
<evidence type="ECO:0000313" key="16">
    <source>
        <dbReference type="Proteomes" id="UP000515811"/>
    </source>
</evidence>
<dbReference type="KEGG" id="drg:H9K76_07940"/>
<dbReference type="EMBL" id="CP060714">
    <property type="protein sequence ID" value="QNN58735.1"/>
    <property type="molecule type" value="Genomic_DNA"/>
</dbReference>
<dbReference type="GO" id="GO:0016853">
    <property type="term" value="F:isomerase activity"/>
    <property type="evidence" value="ECO:0007669"/>
    <property type="project" value="UniProtKB-KW"/>
</dbReference>
<feature type="domain" description="3-hydroxyacyl-CoA dehydrogenase C-terminal" evidence="13">
    <location>
        <begin position="611"/>
        <end position="696"/>
    </location>
</feature>
<dbReference type="Pfam" id="PF00725">
    <property type="entry name" value="3HCDH"/>
    <property type="match status" value="2"/>
</dbReference>
<dbReference type="InterPro" id="IPR008927">
    <property type="entry name" value="6-PGluconate_DH-like_C_sf"/>
</dbReference>
<keyword evidence="4" id="KW-0442">Lipid degradation</keyword>
<keyword evidence="7" id="KW-0443">Lipid metabolism</keyword>
<keyword evidence="16" id="KW-1185">Reference proteome</keyword>
<evidence type="ECO:0000256" key="1">
    <source>
        <dbReference type="ARBA" id="ARBA00004275"/>
    </source>
</evidence>
<dbReference type="GO" id="GO:0006635">
    <property type="term" value="P:fatty acid beta-oxidation"/>
    <property type="evidence" value="ECO:0007669"/>
    <property type="project" value="UniProtKB-UniPathway"/>
</dbReference>
<evidence type="ECO:0000259" key="13">
    <source>
        <dbReference type="Pfam" id="PF00725"/>
    </source>
</evidence>
<dbReference type="Pfam" id="PF00378">
    <property type="entry name" value="ECH_1"/>
    <property type="match status" value="1"/>
</dbReference>
<keyword evidence="11" id="KW-0511">Multifunctional enzyme</keyword>
<evidence type="ECO:0000256" key="7">
    <source>
        <dbReference type="ARBA" id="ARBA00023098"/>
    </source>
</evidence>
<accession>A0A7G9RT10</accession>
<evidence type="ECO:0000256" key="5">
    <source>
        <dbReference type="ARBA" id="ARBA00023002"/>
    </source>
</evidence>
<evidence type="ECO:0000256" key="6">
    <source>
        <dbReference type="ARBA" id="ARBA00023027"/>
    </source>
</evidence>
<comment type="subcellular location">
    <subcellularLocation>
        <location evidence="1">Peroxisome</location>
    </subcellularLocation>
</comment>
<dbReference type="GO" id="GO:0070403">
    <property type="term" value="F:NAD+ binding"/>
    <property type="evidence" value="ECO:0007669"/>
    <property type="project" value="InterPro"/>
</dbReference>
<organism evidence="15 16">
    <name type="scientific">Diaphorobacter ruginosibacter</name>
    <dbReference type="NCBI Taxonomy" id="1715720"/>
    <lineage>
        <taxon>Bacteria</taxon>
        <taxon>Pseudomonadati</taxon>
        <taxon>Pseudomonadota</taxon>
        <taxon>Betaproteobacteria</taxon>
        <taxon>Burkholderiales</taxon>
        <taxon>Comamonadaceae</taxon>
        <taxon>Diaphorobacter</taxon>
    </lineage>
</organism>
<evidence type="ECO:0000256" key="12">
    <source>
        <dbReference type="ARBA" id="ARBA00049556"/>
    </source>
</evidence>
<dbReference type="SUPFAM" id="SSF52096">
    <property type="entry name" value="ClpP/crotonase"/>
    <property type="match status" value="1"/>
</dbReference>
<dbReference type="RefSeq" id="WP_187599364.1">
    <property type="nucleotide sequence ID" value="NZ_CP060714.1"/>
</dbReference>
<dbReference type="AlphaFoldDB" id="A0A7G9RT10"/>
<comment type="catalytic activity">
    <reaction evidence="12">
        <text>a (3S)-3-hydroxyacyl-CoA + NAD(+) = a 3-oxoacyl-CoA + NADH + H(+)</text>
        <dbReference type="Rhea" id="RHEA:22432"/>
        <dbReference type="ChEBI" id="CHEBI:15378"/>
        <dbReference type="ChEBI" id="CHEBI:57318"/>
        <dbReference type="ChEBI" id="CHEBI:57540"/>
        <dbReference type="ChEBI" id="CHEBI:57945"/>
        <dbReference type="ChEBI" id="CHEBI:90726"/>
        <dbReference type="EC" id="1.1.1.35"/>
    </reaction>
</comment>
<dbReference type="FunFam" id="1.10.1040.50:FF:000006">
    <property type="entry name" value="Peroxisomal bifunctional enzyme"/>
    <property type="match status" value="1"/>
</dbReference>
<keyword evidence="3" id="KW-0276">Fatty acid metabolism</keyword>
<dbReference type="UniPathway" id="UPA00659"/>
<keyword evidence="5" id="KW-0560">Oxidoreductase</keyword>